<keyword evidence="3" id="KW-1185">Reference proteome</keyword>
<reference evidence="2 3" key="1">
    <citation type="submission" date="2017-01" db="EMBL/GenBank/DDBJ databases">
        <authorList>
            <person name="Cao J.-M."/>
        </authorList>
    </citation>
    <scope>NUCLEOTIDE SEQUENCE [LARGE SCALE GENOMIC DNA]</scope>
    <source>
        <strain evidence="2 3">888-76</strain>
    </source>
</reference>
<evidence type="ECO:0000313" key="3">
    <source>
        <dbReference type="Proteomes" id="UP000187148"/>
    </source>
</evidence>
<gene>
    <name evidence="2" type="ORF">BWI95_17790</name>
</gene>
<dbReference type="Pfam" id="PF09346">
    <property type="entry name" value="SMI1_KNR4"/>
    <property type="match status" value="1"/>
</dbReference>
<dbReference type="InterPro" id="IPR018958">
    <property type="entry name" value="Knr4/Smi1-like_dom"/>
</dbReference>
<evidence type="ECO:0000313" key="2">
    <source>
        <dbReference type="EMBL" id="APZ06760.1"/>
    </source>
</evidence>
<feature type="domain" description="Knr4/Smi1-like" evidence="1">
    <location>
        <begin position="34"/>
        <end position="140"/>
    </location>
</feature>
<organism evidence="2 3">
    <name type="scientific">Kosakonia cowanii JCM 10956 = DSM 18146</name>
    <dbReference type="NCBI Taxonomy" id="1300165"/>
    <lineage>
        <taxon>Bacteria</taxon>
        <taxon>Pseudomonadati</taxon>
        <taxon>Pseudomonadota</taxon>
        <taxon>Gammaproteobacteria</taxon>
        <taxon>Enterobacterales</taxon>
        <taxon>Enterobacteriaceae</taxon>
        <taxon>Kosakonia</taxon>
    </lineage>
</organism>
<dbReference type="KEGG" id="kco:BWI95_17790"/>
<dbReference type="Gene3D" id="3.40.1580.10">
    <property type="entry name" value="SMI1/KNR4-like"/>
    <property type="match status" value="1"/>
</dbReference>
<protein>
    <submittedName>
        <fullName evidence="2">SMI1/KNR4 family protein</fullName>
    </submittedName>
</protein>
<dbReference type="InterPro" id="IPR037883">
    <property type="entry name" value="Knr4/Smi1-like_sf"/>
</dbReference>
<dbReference type="SUPFAM" id="SSF160631">
    <property type="entry name" value="SMI1/KNR4-like"/>
    <property type="match status" value="1"/>
</dbReference>
<sequence>MDKIDNLLDLIKKDKRCEVTPPKGDLPSLPNNKLKYPEDVIYFHQKCNGVKLFCNDNSLITFTILPNDEVLNSNMKIVGELCEYDISSTWYLIAKTDNNDYLSIDLSLERNGRCYDSNYEVHGVVGSSTVIALSFSELLSELYNTGGKDIYWKKKNYGDAYD</sequence>
<dbReference type="RefSeq" id="WP_076769947.1">
    <property type="nucleotide sequence ID" value="NZ_CP019445.1"/>
</dbReference>
<dbReference type="EMBL" id="CP019445">
    <property type="protein sequence ID" value="APZ06760.1"/>
    <property type="molecule type" value="Genomic_DNA"/>
</dbReference>
<evidence type="ECO:0000259" key="1">
    <source>
        <dbReference type="Pfam" id="PF09346"/>
    </source>
</evidence>
<dbReference type="AlphaFoldDB" id="A0A807LL35"/>
<accession>A0A807LL35</accession>
<dbReference type="Proteomes" id="UP000187148">
    <property type="component" value="Chromosome"/>
</dbReference>
<proteinExistence type="predicted"/>
<name>A0A807LL35_9ENTR</name>